<accession>A0A1L7T5Y8</accession>
<sequence>MNTMHSPDLPAEPPPAQKKVPDRHFHWFPYLHQDVRLLIWEAAMRPQPSKNYNATHRFRVHAWEGDDPSLLETSDVGYKSPPLFGSRVTRRLDDHKMREPMSCCPEVLKSVVHWDYGMWKACIESRWVISRRFRRKYWEEMKKSVLKNLQTVPKEIREPFTMEAAWQNEDLLMQKGYPERHSKWYKDFASVVSIDGMYNNIVAIHPARDLFILEDERWMRELARQLTDTEQEDKAVQLFRENAISPTSDGSPILGNIGFVFDISWSNGITRLDNPPMRLTEAKTKNNPRGLFLLLLHLIVVRIIGGVRLWLIDEEFDPCRTCRTEKDAEKEVEEEKRDRKVFYRYGKEDLVEVDVKPNVMRVLIDNVSCILATSCGFLEYLSRDPIAGNSAFNPDPRAKPLNIWSCVGVLAPRSRTLIE</sequence>
<dbReference type="AlphaFoldDB" id="A0A1L7T5Y8"/>
<comment type="caution">
    <text evidence="1">The sequence shown here is derived from an EMBL/GenBank/DDBJ whole genome shotgun (WGS) entry which is preliminary data.</text>
</comment>
<evidence type="ECO:0000313" key="2">
    <source>
        <dbReference type="Proteomes" id="UP000184255"/>
    </source>
</evidence>
<evidence type="ECO:0000313" key="1">
    <source>
        <dbReference type="EMBL" id="CVK94130.1"/>
    </source>
</evidence>
<dbReference type="VEuPathDB" id="FungiDB:FMAN_03357"/>
<proteinExistence type="predicted"/>
<protein>
    <submittedName>
        <fullName evidence="1">Uncharacterized protein</fullName>
    </submittedName>
</protein>
<name>A0A1L7T5Y8_FUSMA</name>
<dbReference type="Proteomes" id="UP000184255">
    <property type="component" value="Unassembled WGS sequence"/>
</dbReference>
<reference evidence="2" key="1">
    <citation type="journal article" date="2016" name="Genome Biol. Evol.">
        <title>Comparative 'omics' of the Fusarium fujikuroi species complex highlights differences in genetic potential and metabolite synthesis.</title>
        <authorList>
            <person name="Niehaus E.-M."/>
            <person name="Muensterkoetter M."/>
            <person name="Proctor R.H."/>
            <person name="Brown D.W."/>
            <person name="Sharon A."/>
            <person name="Idan Y."/>
            <person name="Oren-Young L."/>
            <person name="Sieber C.M."/>
            <person name="Novak O."/>
            <person name="Pencik A."/>
            <person name="Tarkowska D."/>
            <person name="Hromadova K."/>
            <person name="Freeman S."/>
            <person name="Maymon M."/>
            <person name="Elazar M."/>
            <person name="Youssef S.A."/>
            <person name="El-Shabrawy E.S.M."/>
            <person name="Shalaby A.B.A."/>
            <person name="Houterman P."/>
            <person name="Brock N.L."/>
            <person name="Burkhardt I."/>
            <person name="Tsavkelova E.A."/>
            <person name="Dickschat J.S."/>
            <person name="Galuszka P."/>
            <person name="Gueldener U."/>
            <person name="Tudzynski B."/>
        </authorList>
    </citation>
    <scope>NUCLEOTIDE SEQUENCE [LARGE SCALE GENOMIC DNA]</scope>
    <source>
        <strain evidence="2">MRC7560</strain>
    </source>
</reference>
<gene>
    <name evidence="1" type="ORF">FMAN_03357</name>
</gene>
<keyword evidence="2" id="KW-1185">Reference proteome</keyword>
<dbReference type="GeneID" id="65082628"/>
<organism evidence="1 2">
    <name type="scientific">Fusarium mangiferae</name>
    <name type="common">Mango malformation disease fungus</name>
    <dbReference type="NCBI Taxonomy" id="192010"/>
    <lineage>
        <taxon>Eukaryota</taxon>
        <taxon>Fungi</taxon>
        <taxon>Dikarya</taxon>
        <taxon>Ascomycota</taxon>
        <taxon>Pezizomycotina</taxon>
        <taxon>Sordariomycetes</taxon>
        <taxon>Hypocreomycetidae</taxon>
        <taxon>Hypocreales</taxon>
        <taxon>Nectriaceae</taxon>
        <taxon>Fusarium</taxon>
        <taxon>Fusarium fujikuroi species complex</taxon>
    </lineage>
</organism>
<dbReference type="EMBL" id="FCQH01000006">
    <property type="protein sequence ID" value="CVK94130.1"/>
    <property type="molecule type" value="Genomic_DNA"/>
</dbReference>
<dbReference type="RefSeq" id="XP_041682657.1">
    <property type="nucleotide sequence ID" value="XM_041832166.1"/>
</dbReference>